<dbReference type="EMBL" id="FUWY01000001">
    <property type="protein sequence ID" value="SJZ33764.1"/>
    <property type="molecule type" value="Genomic_DNA"/>
</dbReference>
<accession>A0A1T4JUF3</accession>
<dbReference type="Pfam" id="PF19848">
    <property type="entry name" value="DUF6323"/>
    <property type="match status" value="1"/>
</dbReference>
<protein>
    <submittedName>
        <fullName evidence="1">Uncharacterized protein</fullName>
    </submittedName>
</protein>
<sequence length="141" mass="17058">MELQKQDELKNSISVINEYLMIRGFELSDEEVEELFQYQKYVLEREEGIEFDDQMLFKIIQPYTNSPYLSYENKMGILKSAIYLYYKIRMRFDWHLDDLDLIDICYKCYIESFGILEKDLIQTIIAKLKKEGYSNRDNIVE</sequence>
<gene>
    <name evidence="1" type="ORF">SAMN02745191_0082</name>
</gene>
<dbReference type="RefSeq" id="WP_078710549.1">
    <property type="nucleotide sequence ID" value="NZ_FUWY01000001.1"/>
</dbReference>
<dbReference type="InterPro" id="IPR046286">
    <property type="entry name" value="DUF6323"/>
</dbReference>
<reference evidence="2" key="1">
    <citation type="submission" date="2017-02" db="EMBL/GenBank/DDBJ databases">
        <authorList>
            <person name="Varghese N."/>
            <person name="Submissions S."/>
        </authorList>
    </citation>
    <scope>NUCLEOTIDE SEQUENCE [LARGE SCALE GENOMIC DNA]</scope>
    <source>
        <strain evidence="2">ATCC 25662</strain>
    </source>
</reference>
<proteinExistence type="predicted"/>
<dbReference type="Proteomes" id="UP000243297">
    <property type="component" value="Unassembled WGS sequence"/>
</dbReference>
<dbReference type="AlphaFoldDB" id="A0A1T4JUF3"/>
<keyword evidence="2" id="KW-1185">Reference proteome</keyword>
<dbReference type="STRING" id="118967.SAMN02745191_0082"/>
<evidence type="ECO:0000313" key="1">
    <source>
        <dbReference type="EMBL" id="SJZ33764.1"/>
    </source>
</evidence>
<evidence type="ECO:0000313" key="2">
    <source>
        <dbReference type="Proteomes" id="UP000243297"/>
    </source>
</evidence>
<name>A0A1T4JUF3_9FIRM</name>
<organism evidence="1 2">
    <name type="scientific">Anaerorhabdus furcosa</name>
    <dbReference type="NCBI Taxonomy" id="118967"/>
    <lineage>
        <taxon>Bacteria</taxon>
        <taxon>Bacillati</taxon>
        <taxon>Bacillota</taxon>
        <taxon>Erysipelotrichia</taxon>
        <taxon>Erysipelotrichales</taxon>
        <taxon>Erysipelotrichaceae</taxon>
        <taxon>Anaerorhabdus</taxon>
    </lineage>
</organism>